<dbReference type="Gene3D" id="3.40.50.1820">
    <property type="entry name" value="alpha/beta hydrolase"/>
    <property type="match status" value="1"/>
</dbReference>
<dbReference type="Pfam" id="PF00561">
    <property type="entry name" value="Abhydrolase_1"/>
    <property type="match status" value="1"/>
</dbReference>
<keyword evidence="3" id="KW-1185">Reference proteome</keyword>
<protein>
    <submittedName>
        <fullName evidence="2">Alpha/beta hydrolase</fullName>
    </submittedName>
</protein>
<feature type="domain" description="AB hydrolase-1" evidence="1">
    <location>
        <begin position="25"/>
        <end position="281"/>
    </location>
</feature>
<dbReference type="Proteomes" id="UP000276770">
    <property type="component" value="Unassembled WGS sequence"/>
</dbReference>
<reference evidence="2 3" key="1">
    <citation type="submission" date="2018-10" db="EMBL/GenBank/DDBJ databases">
        <title>Falsibacillus sp. genome draft.</title>
        <authorList>
            <person name="Shi S."/>
        </authorList>
    </citation>
    <scope>NUCLEOTIDE SEQUENCE [LARGE SCALE GENOMIC DNA]</scope>
    <source>
        <strain evidence="2 3">GY 10110</strain>
    </source>
</reference>
<comment type="caution">
    <text evidence="2">The sequence shown here is derived from an EMBL/GenBank/DDBJ whole genome shotgun (WGS) entry which is preliminary data.</text>
</comment>
<evidence type="ECO:0000313" key="2">
    <source>
        <dbReference type="EMBL" id="RLQ97534.1"/>
    </source>
</evidence>
<dbReference type="InterPro" id="IPR050266">
    <property type="entry name" value="AB_hydrolase_sf"/>
</dbReference>
<keyword evidence="2" id="KW-0378">Hydrolase</keyword>
<proteinExistence type="predicted"/>
<dbReference type="AlphaFoldDB" id="A0A3L7K5J3"/>
<evidence type="ECO:0000259" key="1">
    <source>
        <dbReference type="Pfam" id="PF00561"/>
    </source>
</evidence>
<accession>A0A3L7K5J3</accession>
<dbReference type="OrthoDB" id="252464at2"/>
<gene>
    <name evidence="2" type="ORF">D9X91_03625</name>
</gene>
<dbReference type="EMBL" id="RCVZ01000002">
    <property type="protein sequence ID" value="RLQ97534.1"/>
    <property type="molecule type" value="Genomic_DNA"/>
</dbReference>
<dbReference type="InterPro" id="IPR029058">
    <property type="entry name" value="AB_hydrolase_fold"/>
</dbReference>
<dbReference type="PANTHER" id="PTHR43798:SF33">
    <property type="entry name" value="HYDROLASE, PUTATIVE (AFU_ORTHOLOGUE AFUA_2G14860)-RELATED"/>
    <property type="match status" value="1"/>
</dbReference>
<dbReference type="GO" id="GO:0016020">
    <property type="term" value="C:membrane"/>
    <property type="evidence" value="ECO:0007669"/>
    <property type="project" value="TreeGrafter"/>
</dbReference>
<organism evidence="2 3">
    <name type="scientific">Falsibacillus albus</name>
    <dbReference type="NCBI Taxonomy" id="2478915"/>
    <lineage>
        <taxon>Bacteria</taxon>
        <taxon>Bacillati</taxon>
        <taxon>Bacillota</taxon>
        <taxon>Bacilli</taxon>
        <taxon>Bacillales</taxon>
        <taxon>Bacillaceae</taxon>
        <taxon>Falsibacillus</taxon>
    </lineage>
</organism>
<dbReference type="PANTHER" id="PTHR43798">
    <property type="entry name" value="MONOACYLGLYCEROL LIPASE"/>
    <property type="match status" value="1"/>
</dbReference>
<name>A0A3L7K5J3_9BACI</name>
<dbReference type="InterPro" id="IPR000073">
    <property type="entry name" value="AB_hydrolase_1"/>
</dbReference>
<sequence length="295" mass="33085">MEIQTVKLSNGETMAYRERPGSGKTVLLIHGNMTSSKHWDVLMEALDEQYHLYAVDLRGFGGSSYHTRIKGIKDFSDDLKSFVDIMGITDCSLIGWSTGGAVGMQFAAEHPGFCQKLILIASASTRGYPFYGTKESGEPDLANRLKAIEEVERDTGKTIAVQLAYDQNNRDFLKAMWNMLIYTHNKPCEEHFEAYVDDMRTQRNLADVYQALNTFNISEHHNGLVEGNGKAKEITIPVLVLRGDRDYVVHSQMVKEILDDLGSNAQFKELKNCGHSPLIDDLGQLLQEVSEFLAN</sequence>
<evidence type="ECO:0000313" key="3">
    <source>
        <dbReference type="Proteomes" id="UP000276770"/>
    </source>
</evidence>
<dbReference type="GO" id="GO:0016787">
    <property type="term" value="F:hydrolase activity"/>
    <property type="evidence" value="ECO:0007669"/>
    <property type="project" value="UniProtKB-KW"/>
</dbReference>
<dbReference type="PRINTS" id="PR00111">
    <property type="entry name" value="ABHYDROLASE"/>
</dbReference>
<dbReference type="SUPFAM" id="SSF53474">
    <property type="entry name" value="alpha/beta-Hydrolases"/>
    <property type="match status" value="1"/>
</dbReference>